<dbReference type="SUPFAM" id="SSF50249">
    <property type="entry name" value="Nucleic acid-binding proteins"/>
    <property type="match status" value="1"/>
</dbReference>
<accession>A0ABR4XQA4</accession>
<dbReference type="InterPro" id="IPR022572">
    <property type="entry name" value="DNA_rep/recomb_RecO_N"/>
</dbReference>
<evidence type="ECO:0000313" key="8">
    <source>
        <dbReference type="EMBL" id="KGO28698.1"/>
    </source>
</evidence>
<comment type="caution">
    <text evidence="8">The sequence shown here is derived from an EMBL/GenBank/DDBJ whole genome shotgun (WGS) entry which is preliminary data.</text>
</comment>
<sequence>MAAEKIDGIVISFKNYAENDSLIKIISPGIGINSYIARRSRNPKNKLSAIRQLFTYGTFSGKKPKKNSLGYINSIEDSSIFKNISLDIIKNAYASHIAELLDKAFEDGQQIDNWYRSFLIGLKKIDQGIDPQIIANIFEIQLLGVFGVQPNLSYDPIDHTAGGEFDFSEKFNGILSKKHFGLDPRRLHADPRAIYYLMMLSQIDISRIGSVRISSNIKRSLQRVINLIYDRQIGLKTHSRSFLEEMDSIKIDIRFKKSSHRITIV</sequence>
<keyword evidence="4" id="KW-0233">DNA recombination</keyword>
<dbReference type="NCBIfam" id="TIGR00613">
    <property type="entry name" value="reco"/>
    <property type="match status" value="1"/>
</dbReference>
<dbReference type="Pfam" id="PF02565">
    <property type="entry name" value="RecO_C"/>
    <property type="match status" value="1"/>
</dbReference>
<dbReference type="EMBL" id="AXCV01000359">
    <property type="protein sequence ID" value="KGO28698.1"/>
    <property type="molecule type" value="Genomic_DNA"/>
</dbReference>
<keyword evidence="3" id="KW-0227">DNA damage</keyword>
<evidence type="ECO:0000256" key="5">
    <source>
        <dbReference type="ARBA" id="ARBA00023204"/>
    </source>
</evidence>
<dbReference type="InterPro" id="IPR012340">
    <property type="entry name" value="NA-bd_OB-fold"/>
</dbReference>
<dbReference type="PANTHER" id="PTHR33991:SF1">
    <property type="entry name" value="DNA REPAIR PROTEIN RECO"/>
    <property type="match status" value="1"/>
</dbReference>
<comment type="similarity">
    <text evidence="1">Belongs to the RecO family.</text>
</comment>
<reference evidence="8 9" key="1">
    <citation type="journal article" date="2014" name="Antonie Van Leeuwenhoek">
        <title>Oenococcus alcoholitolerans sp. nov., a lactic acid bacteria isolated from cachaca and ethanol fermentation processes.</title>
        <authorList>
            <person name="Badotti F."/>
            <person name="Moreira A.P."/>
            <person name="Tonon L.A."/>
            <person name="de Lucena B.T."/>
            <person name="Gomes Fde C."/>
            <person name="Kruger R."/>
            <person name="Thompson C.C."/>
            <person name="de Morais M.A.Jr."/>
            <person name="Rosa C.A."/>
            <person name="Thompson F.L."/>
        </authorList>
    </citation>
    <scope>NUCLEOTIDE SEQUENCE [LARGE SCALE GENOMIC DNA]</scope>
    <source>
        <strain evidence="8 9">UFRJ-M7.2.18</strain>
    </source>
</reference>
<evidence type="ECO:0000259" key="7">
    <source>
        <dbReference type="Pfam" id="PF11967"/>
    </source>
</evidence>
<evidence type="ECO:0000256" key="4">
    <source>
        <dbReference type="ARBA" id="ARBA00023172"/>
    </source>
</evidence>
<dbReference type="InterPro" id="IPR042242">
    <property type="entry name" value="RecO_C"/>
</dbReference>
<organism evidence="8 9">
    <name type="scientific">Oenococcus alcoholitolerans</name>
    <dbReference type="NCBI Taxonomy" id="931074"/>
    <lineage>
        <taxon>Bacteria</taxon>
        <taxon>Bacillati</taxon>
        <taxon>Bacillota</taxon>
        <taxon>Bacilli</taxon>
        <taxon>Lactobacillales</taxon>
        <taxon>Lactobacillaceae</taxon>
        <taxon>Oenococcus</taxon>
    </lineage>
</organism>
<dbReference type="HAMAP" id="MF_00201">
    <property type="entry name" value="RecO"/>
    <property type="match status" value="1"/>
</dbReference>
<evidence type="ECO:0000256" key="1">
    <source>
        <dbReference type="ARBA" id="ARBA00007452"/>
    </source>
</evidence>
<dbReference type="InterPro" id="IPR003717">
    <property type="entry name" value="RecO"/>
</dbReference>
<dbReference type="SUPFAM" id="SSF57863">
    <property type="entry name" value="ArfGap/RecO-like zinc finger"/>
    <property type="match status" value="1"/>
</dbReference>
<keyword evidence="5" id="KW-0234">DNA repair</keyword>
<gene>
    <name evidence="8" type="ORF">Q757_07185</name>
</gene>
<evidence type="ECO:0000256" key="6">
    <source>
        <dbReference type="ARBA" id="ARBA00033409"/>
    </source>
</evidence>
<evidence type="ECO:0000256" key="3">
    <source>
        <dbReference type="ARBA" id="ARBA00022763"/>
    </source>
</evidence>
<evidence type="ECO:0000313" key="9">
    <source>
        <dbReference type="Proteomes" id="UP000030023"/>
    </source>
</evidence>
<dbReference type="Gene3D" id="2.40.50.140">
    <property type="entry name" value="Nucleic acid-binding proteins"/>
    <property type="match status" value="1"/>
</dbReference>
<feature type="domain" description="DNA replication/recombination mediator RecO N-terminal" evidence="7">
    <location>
        <begin position="1"/>
        <end position="77"/>
    </location>
</feature>
<name>A0ABR4XQA4_9LACO</name>
<evidence type="ECO:0000256" key="2">
    <source>
        <dbReference type="ARBA" id="ARBA00021310"/>
    </source>
</evidence>
<dbReference type="Pfam" id="PF11967">
    <property type="entry name" value="RecO_N"/>
    <property type="match status" value="1"/>
</dbReference>
<dbReference type="Proteomes" id="UP000030023">
    <property type="component" value="Unassembled WGS sequence"/>
</dbReference>
<dbReference type="Gene3D" id="1.20.1440.120">
    <property type="entry name" value="Recombination protein O, C-terminal domain"/>
    <property type="match status" value="1"/>
</dbReference>
<keyword evidence="9" id="KW-1185">Reference proteome</keyword>
<proteinExistence type="inferred from homology"/>
<dbReference type="InterPro" id="IPR037278">
    <property type="entry name" value="ARFGAP/RecO"/>
</dbReference>
<protein>
    <recommendedName>
        <fullName evidence="2">DNA repair protein RecO</fullName>
    </recommendedName>
    <alternativeName>
        <fullName evidence="6">Recombination protein O</fullName>
    </alternativeName>
</protein>
<feature type="non-terminal residue" evidence="8">
    <location>
        <position position="265"/>
    </location>
</feature>
<dbReference type="PANTHER" id="PTHR33991">
    <property type="entry name" value="DNA REPAIR PROTEIN RECO"/>
    <property type="match status" value="1"/>
</dbReference>